<sequence length="99" mass="11783">MSTRLYPLFVKGNPQLRIFLPNFWMKLVKPKYPIQPNNVHFIVSMEMTKHDVKNYLEKIYNIPVVNVVTKVHTGEIRKEKLKGYLVKDEDYRMAFVTLV</sequence>
<gene>
    <name evidence="7" type="primary">LOC106464307</name>
</gene>
<evidence type="ECO:0000313" key="7">
    <source>
        <dbReference type="RefSeq" id="XP_013779891.2"/>
    </source>
</evidence>
<dbReference type="Proteomes" id="UP000694941">
    <property type="component" value="Unplaced"/>
</dbReference>
<evidence type="ECO:0000256" key="2">
    <source>
        <dbReference type="ARBA" id="ARBA00022980"/>
    </source>
</evidence>
<organism evidence="6 7">
    <name type="scientific">Limulus polyphemus</name>
    <name type="common">Atlantic horseshoe crab</name>
    <dbReference type="NCBI Taxonomy" id="6850"/>
    <lineage>
        <taxon>Eukaryota</taxon>
        <taxon>Metazoa</taxon>
        <taxon>Ecdysozoa</taxon>
        <taxon>Arthropoda</taxon>
        <taxon>Chelicerata</taxon>
        <taxon>Merostomata</taxon>
        <taxon>Xiphosura</taxon>
        <taxon>Limulidae</taxon>
        <taxon>Limulus</taxon>
    </lineage>
</organism>
<name>A0ABM1BDQ1_LIMPO</name>
<dbReference type="Pfam" id="PF00276">
    <property type="entry name" value="Ribosomal_L23"/>
    <property type="match status" value="1"/>
</dbReference>
<comment type="similarity">
    <text evidence="1">Belongs to the universal ribosomal protein uL23 family.</text>
</comment>
<keyword evidence="6" id="KW-1185">Reference proteome</keyword>
<evidence type="ECO:0000256" key="5">
    <source>
        <dbReference type="ARBA" id="ARBA00041375"/>
    </source>
</evidence>
<reference evidence="7" key="1">
    <citation type="submission" date="2025-08" db="UniProtKB">
        <authorList>
            <consortium name="RefSeq"/>
        </authorList>
    </citation>
    <scope>IDENTIFICATION</scope>
    <source>
        <tissue evidence="7">Muscle</tissue>
    </source>
</reference>
<dbReference type="InterPro" id="IPR012678">
    <property type="entry name" value="Ribosomal_uL23/eL15/eS24_sf"/>
</dbReference>
<protein>
    <recommendedName>
        <fullName evidence="4">Large ribosomal subunit protein uL23m</fullName>
    </recommendedName>
    <alternativeName>
        <fullName evidence="5">39S ribosomal protein L23, mitochondrial</fullName>
    </alternativeName>
</protein>
<proteinExistence type="inferred from homology"/>
<dbReference type="GO" id="GO:0005840">
    <property type="term" value="C:ribosome"/>
    <property type="evidence" value="ECO:0007669"/>
    <property type="project" value="UniProtKB-KW"/>
</dbReference>
<evidence type="ECO:0000313" key="6">
    <source>
        <dbReference type="Proteomes" id="UP000694941"/>
    </source>
</evidence>
<keyword evidence="3" id="KW-0687">Ribonucleoprotein</keyword>
<dbReference type="PANTHER" id="PTHR12059">
    <property type="entry name" value="RIBOSOMAL PROTEIN L23-RELATED"/>
    <property type="match status" value="1"/>
</dbReference>
<dbReference type="InterPro" id="IPR013025">
    <property type="entry name" value="Ribosomal_uL23-like"/>
</dbReference>
<dbReference type="SUPFAM" id="SSF54189">
    <property type="entry name" value="Ribosomal proteins S24e, L23 and L15e"/>
    <property type="match status" value="1"/>
</dbReference>
<keyword evidence="2 7" id="KW-0689">Ribosomal protein</keyword>
<dbReference type="RefSeq" id="XP_013779891.2">
    <property type="nucleotide sequence ID" value="XM_013924437.2"/>
</dbReference>
<dbReference type="PANTHER" id="PTHR12059:SF5">
    <property type="entry name" value="LARGE RIBOSOMAL SUBUNIT PROTEIN UL23M"/>
    <property type="match status" value="1"/>
</dbReference>
<dbReference type="InterPro" id="IPR012677">
    <property type="entry name" value="Nucleotide-bd_a/b_plait_sf"/>
</dbReference>
<dbReference type="GeneID" id="106464307"/>
<evidence type="ECO:0000256" key="3">
    <source>
        <dbReference type="ARBA" id="ARBA00023274"/>
    </source>
</evidence>
<evidence type="ECO:0000256" key="4">
    <source>
        <dbReference type="ARBA" id="ARBA00039977"/>
    </source>
</evidence>
<dbReference type="Gene3D" id="3.30.70.330">
    <property type="match status" value="1"/>
</dbReference>
<accession>A0ABM1BDQ1</accession>
<evidence type="ECO:0000256" key="1">
    <source>
        <dbReference type="ARBA" id="ARBA00006700"/>
    </source>
</evidence>